<organism evidence="2">
    <name type="scientific">marine sediment metagenome</name>
    <dbReference type="NCBI Taxonomy" id="412755"/>
    <lineage>
        <taxon>unclassified sequences</taxon>
        <taxon>metagenomes</taxon>
        <taxon>ecological metagenomes</taxon>
    </lineage>
</organism>
<accession>A0A0F9MEQ6</accession>
<gene>
    <name evidence="2" type="ORF">LCGC14_1164340</name>
</gene>
<sequence length="171" mass="19150">MADWLGINSSHIDSLCGEDDGGALADALNGTGLWKHFEYETHFFIIDLGKVYNINKVRARSLTSEDPIDVNIYVSNDKDSWGAAVKTGITTWQDTSTWIEIDVTGKKGRYLKVEIIDTEEFADNLQFGDASTPFTIFDVNGEVVSKRRARSGLRIIENGDRLRGLRKDSPY</sequence>
<dbReference type="InterPro" id="IPR008979">
    <property type="entry name" value="Galactose-bd-like_sf"/>
</dbReference>
<protein>
    <recommendedName>
        <fullName evidence="1">F5/8 type C domain-containing protein</fullName>
    </recommendedName>
</protein>
<evidence type="ECO:0000313" key="2">
    <source>
        <dbReference type="EMBL" id="KKM97801.1"/>
    </source>
</evidence>
<reference evidence="2" key="1">
    <citation type="journal article" date="2015" name="Nature">
        <title>Complex archaea that bridge the gap between prokaryotes and eukaryotes.</title>
        <authorList>
            <person name="Spang A."/>
            <person name="Saw J.H."/>
            <person name="Jorgensen S.L."/>
            <person name="Zaremba-Niedzwiedzka K."/>
            <person name="Martijn J."/>
            <person name="Lind A.E."/>
            <person name="van Eijk R."/>
            <person name="Schleper C."/>
            <person name="Guy L."/>
            <person name="Ettema T.J."/>
        </authorList>
    </citation>
    <scope>NUCLEOTIDE SEQUENCE</scope>
</reference>
<comment type="caution">
    <text evidence="2">The sequence shown here is derived from an EMBL/GenBank/DDBJ whole genome shotgun (WGS) entry which is preliminary data.</text>
</comment>
<feature type="domain" description="F5/8 type C" evidence="1">
    <location>
        <begin position="19"/>
        <end position="117"/>
    </location>
</feature>
<proteinExistence type="predicted"/>
<dbReference type="Pfam" id="PF00754">
    <property type="entry name" value="F5_F8_type_C"/>
    <property type="match status" value="1"/>
</dbReference>
<dbReference type="AlphaFoldDB" id="A0A0F9MEQ6"/>
<dbReference type="SUPFAM" id="SSF49785">
    <property type="entry name" value="Galactose-binding domain-like"/>
    <property type="match status" value="1"/>
</dbReference>
<name>A0A0F9MEQ6_9ZZZZ</name>
<dbReference type="InterPro" id="IPR000421">
    <property type="entry name" value="FA58C"/>
</dbReference>
<dbReference type="Gene3D" id="2.60.120.260">
    <property type="entry name" value="Galactose-binding domain-like"/>
    <property type="match status" value="1"/>
</dbReference>
<evidence type="ECO:0000259" key="1">
    <source>
        <dbReference type="Pfam" id="PF00754"/>
    </source>
</evidence>
<dbReference type="EMBL" id="LAZR01005706">
    <property type="protein sequence ID" value="KKM97801.1"/>
    <property type="molecule type" value="Genomic_DNA"/>
</dbReference>